<comment type="caution">
    <text evidence="2">The sequence shown here is derived from an EMBL/GenBank/DDBJ whole genome shotgun (WGS) entry which is preliminary data.</text>
</comment>
<name>A0A9X9PWN9_GULGU</name>
<feature type="non-terminal residue" evidence="2">
    <location>
        <position position="1"/>
    </location>
</feature>
<keyword evidence="3" id="KW-1185">Reference proteome</keyword>
<gene>
    <name evidence="2" type="ORF">BN2614_LOCUS2</name>
</gene>
<dbReference type="EMBL" id="CYRY02005517">
    <property type="protein sequence ID" value="VCW69940.1"/>
    <property type="molecule type" value="Genomic_DNA"/>
</dbReference>
<feature type="region of interest" description="Disordered" evidence="1">
    <location>
        <begin position="46"/>
        <end position="78"/>
    </location>
</feature>
<feature type="non-terminal residue" evidence="2">
    <location>
        <position position="78"/>
    </location>
</feature>
<protein>
    <submittedName>
        <fullName evidence="2">Uncharacterized protein</fullName>
    </submittedName>
</protein>
<dbReference type="Proteomes" id="UP000269945">
    <property type="component" value="Unassembled WGS sequence"/>
</dbReference>
<evidence type="ECO:0000313" key="3">
    <source>
        <dbReference type="Proteomes" id="UP000269945"/>
    </source>
</evidence>
<reference evidence="2 3" key="1">
    <citation type="submission" date="2018-10" db="EMBL/GenBank/DDBJ databases">
        <authorList>
            <person name="Ekblom R."/>
            <person name="Jareborg N."/>
        </authorList>
    </citation>
    <scope>NUCLEOTIDE SEQUENCE [LARGE SCALE GENOMIC DNA]</scope>
    <source>
        <tissue evidence="2">Muscle</tissue>
    </source>
</reference>
<dbReference type="AlphaFoldDB" id="A0A9X9PWN9"/>
<accession>A0A9X9PWN9</accession>
<proteinExistence type="predicted"/>
<evidence type="ECO:0000256" key="1">
    <source>
        <dbReference type="SAM" id="MobiDB-lite"/>
    </source>
</evidence>
<organism evidence="2 3">
    <name type="scientific">Gulo gulo</name>
    <name type="common">Wolverine</name>
    <name type="synonym">Gluton</name>
    <dbReference type="NCBI Taxonomy" id="48420"/>
    <lineage>
        <taxon>Eukaryota</taxon>
        <taxon>Metazoa</taxon>
        <taxon>Chordata</taxon>
        <taxon>Craniata</taxon>
        <taxon>Vertebrata</taxon>
        <taxon>Euteleostomi</taxon>
        <taxon>Mammalia</taxon>
        <taxon>Eutheria</taxon>
        <taxon>Laurasiatheria</taxon>
        <taxon>Carnivora</taxon>
        <taxon>Caniformia</taxon>
        <taxon>Musteloidea</taxon>
        <taxon>Mustelidae</taxon>
        <taxon>Guloninae</taxon>
        <taxon>Gulo</taxon>
    </lineage>
</organism>
<evidence type="ECO:0000313" key="2">
    <source>
        <dbReference type="EMBL" id="VCW69940.1"/>
    </source>
</evidence>
<sequence>SREPPQRPFGPHLADCGAGTGGCPPPPRCPCPGRCCPAAAPRGCPGPASLGPQRVETNPGARGLGWAVTGRQERQRAG</sequence>